<dbReference type="SUPFAM" id="SSF51556">
    <property type="entry name" value="Metallo-dependent hydrolases"/>
    <property type="match status" value="1"/>
</dbReference>
<sequence length="549" mass="60374">MAFDLLIRGGRILDGTGNPWYAGDVGIQGERIAAMGNLSGAEAATTLDARGLAVSPGFIDLHSHSDFVLPLQEHPRILEPFIRQGITTLVTGNCGFSPAPLSRQNLHLLQLYSGMLQGGELSWEWESMGQFLDTLERQGVALNVANLVPHGGLRIAVMGFEARAPQPAEMAQMKDLLRRSLDEGGWGMSTGLMYPPGMFSDTDELLALNEVLAERGGLYTCHTRGLGEILPSGVREVVKVGERLQIPVQVSHLVCMGQENWSKLGPTFELMERARERGVDIAFDLFPYIAGNTTFMAIYPPWSLDGGMPALLERLTDPQALERIRTDMEEVVPGWPTWLPGAWSDNIVRSCGWEKIRLMWLDSAKNQPLEGKSVAQIARERGQDPFETAVSLTLEEEGRIAMLIFGLSGDEEGEEWLQRTLRHPLAAFETDALLTGRGLPHPAAYGTCPRILGRYVRELKLLSLEEAVRRMTSFPAQRLGIKDRGVLREGAYADLVLFDPATVADRATYADPCQFPVGIERVLINGKPVVEPGVYQGGLRAGRVLRRGA</sequence>
<dbReference type="PANTHER" id="PTHR11113:SF14">
    <property type="entry name" value="N-ACETYLGLUCOSAMINE-6-PHOSPHATE DEACETYLASE"/>
    <property type="match status" value="1"/>
</dbReference>
<proteinExistence type="inferred from homology"/>
<protein>
    <submittedName>
        <fullName evidence="4">D-aminoacylase</fullName>
    </submittedName>
</protein>
<dbReference type="Gene3D" id="3.20.20.140">
    <property type="entry name" value="Metal-dependent hydrolases"/>
    <property type="match status" value="2"/>
</dbReference>
<evidence type="ECO:0000259" key="3">
    <source>
        <dbReference type="Pfam" id="PF07969"/>
    </source>
</evidence>
<organism evidence="4 5">
    <name type="scientific">Tectimicrobiota bacterium</name>
    <dbReference type="NCBI Taxonomy" id="2528274"/>
    <lineage>
        <taxon>Bacteria</taxon>
        <taxon>Pseudomonadati</taxon>
        <taxon>Nitrospinota/Tectimicrobiota group</taxon>
        <taxon>Candidatus Tectimicrobiota</taxon>
    </lineage>
</organism>
<evidence type="ECO:0000313" key="5">
    <source>
        <dbReference type="Proteomes" id="UP000769766"/>
    </source>
</evidence>
<dbReference type="InterPro" id="IPR032466">
    <property type="entry name" value="Metal_Hydrolase"/>
</dbReference>
<accession>A0A932FW07</accession>
<evidence type="ECO:0000256" key="2">
    <source>
        <dbReference type="ARBA" id="ARBA00022801"/>
    </source>
</evidence>
<comment type="similarity">
    <text evidence="1">Belongs to the metallo-dependent hydrolases superfamily. NagA family.</text>
</comment>
<feature type="domain" description="Amidohydrolase 3" evidence="3">
    <location>
        <begin position="46"/>
        <end position="192"/>
    </location>
</feature>
<dbReference type="GO" id="GO:0008448">
    <property type="term" value="F:N-acetylglucosamine-6-phosphate deacetylase activity"/>
    <property type="evidence" value="ECO:0007669"/>
    <property type="project" value="TreeGrafter"/>
</dbReference>
<keyword evidence="2" id="KW-0378">Hydrolase</keyword>
<reference evidence="4" key="1">
    <citation type="submission" date="2020-07" db="EMBL/GenBank/DDBJ databases">
        <title>Huge and variable diversity of episymbiotic CPR bacteria and DPANN archaea in groundwater ecosystems.</title>
        <authorList>
            <person name="He C.Y."/>
            <person name="Keren R."/>
            <person name="Whittaker M."/>
            <person name="Farag I.F."/>
            <person name="Doudna J."/>
            <person name="Cate J.H.D."/>
            <person name="Banfield J.F."/>
        </authorList>
    </citation>
    <scope>NUCLEOTIDE SEQUENCE</scope>
    <source>
        <strain evidence="4">NC_groundwater_672_Ag_B-0.1um_62_36</strain>
    </source>
</reference>
<dbReference type="EMBL" id="JACPRF010000090">
    <property type="protein sequence ID" value="MBI2875817.1"/>
    <property type="molecule type" value="Genomic_DNA"/>
</dbReference>
<dbReference type="SUPFAM" id="SSF51338">
    <property type="entry name" value="Composite domain of metallo-dependent hydrolases"/>
    <property type="match status" value="1"/>
</dbReference>
<dbReference type="AlphaFoldDB" id="A0A932FW07"/>
<dbReference type="CDD" id="cd01297">
    <property type="entry name" value="D-aminoacylase"/>
    <property type="match status" value="1"/>
</dbReference>
<dbReference type="Proteomes" id="UP000769766">
    <property type="component" value="Unassembled WGS sequence"/>
</dbReference>
<dbReference type="PANTHER" id="PTHR11113">
    <property type="entry name" value="N-ACETYLGLUCOSAMINE-6-PHOSPHATE DEACETYLASE"/>
    <property type="match status" value="1"/>
</dbReference>
<dbReference type="InterPro" id="IPR011059">
    <property type="entry name" value="Metal-dep_hydrolase_composite"/>
</dbReference>
<comment type="caution">
    <text evidence="4">The sequence shown here is derived from an EMBL/GenBank/DDBJ whole genome shotgun (WGS) entry which is preliminary data.</text>
</comment>
<feature type="domain" description="Amidohydrolase 3" evidence="3">
    <location>
        <begin position="417"/>
        <end position="530"/>
    </location>
</feature>
<dbReference type="GO" id="GO:0006046">
    <property type="term" value="P:N-acetylglucosamine catabolic process"/>
    <property type="evidence" value="ECO:0007669"/>
    <property type="project" value="TreeGrafter"/>
</dbReference>
<gene>
    <name evidence="4" type="ORF">HYY20_02925</name>
</gene>
<dbReference type="InterPro" id="IPR013108">
    <property type="entry name" value="Amidohydro_3"/>
</dbReference>
<dbReference type="Pfam" id="PF07969">
    <property type="entry name" value="Amidohydro_3"/>
    <property type="match status" value="2"/>
</dbReference>
<evidence type="ECO:0000256" key="1">
    <source>
        <dbReference type="ARBA" id="ARBA00010716"/>
    </source>
</evidence>
<evidence type="ECO:0000313" key="4">
    <source>
        <dbReference type="EMBL" id="MBI2875817.1"/>
    </source>
</evidence>
<name>A0A932FW07_UNCTE</name>